<evidence type="ECO:0000313" key="2">
    <source>
        <dbReference type="EMBL" id="RDD65582.1"/>
    </source>
</evidence>
<dbReference type="EMBL" id="QPMK01000011">
    <property type="protein sequence ID" value="RDD65582.1"/>
    <property type="molecule type" value="Genomic_DNA"/>
</dbReference>
<keyword evidence="1" id="KW-0812">Transmembrane</keyword>
<keyword evidence="1" id="KW-1133">Transmembrane helix</keyword>
<feature type="transmembrane region" description="Helical" evidence="1">
    <location>
        <begin position="46"/>
        <end position="64"/>
    </location>
</feature>
<reference evidence="2 3" key="1">
    <citation type="submission" date="2018-07" db="EMBL/GenBank/DDBJ databases">
        <title>Thalassococcus profundi sp. nov., a marine bacterium isolated from deep seawater of Okinawa Trough.</title>
        <authorList>
            <person name="Yu M."/>
        </authorList>
    </citation>
    <scope>NUCLEOTIDE SEQUENCE [LARGE SCALE GENOMIC DNA]</scope>
    <source>
        <strain evidence="2 3">WRAS1</strain>
    </source>
</reference>
<keyword evidence="1" id="KW-0472">Membrane</keyword>
<evidence type="ECO:0000313" key="3">
    <source>
        <dbReference type="Proteomes" id="UP000253977"/>
    </source>
</evidence>
<evidence type="ECO:0000256" key="1">
    <source>
        <dbReference type="SAM" id="Phobius"/>
    </source>
</evidence>
<proteinExistence type="predicted"/>
<organism evidence="2 3">
    <name type="scientific">Thalassococcus profundi</name>
    <dbReference type="NCBI Taxonomy" id="2282382"/>
    <lineage>
        <taxon>Bacteria</taxon>
        <taxon>Pseudomonadati</taxon>
        <taxon>Pseudomonadota</taxon>
        <taxon>Alphaproteobacteria</taxon>
        <taxon>Rhodobacterales</taxon>
        <taxon>Roseobacteraceae</taxon>
        <taxon>Thalassococcus</taxon>
    </lineage>
</organism>
<accession>A0A369TL79</accession>
<dbReference type="RefSeq" id="WP_114511623.1">
    <property type="nucleotide sequence ID" value="NZ_QPMK01000011.1"/>
</dbReference>
<keyword evidence="3" id="KW-1185">Reference proteome</keyword>
<name>A0A369TL79_9RHOB</name>
<protein>
    <submittedName>
        <fullName evidence="2">Uncharacterized protein</fullName>
    </submittedName>
</protein>
<dbReference type="Proteomes" id="UP000253977">
    <property type="component" value="Unassembled WGS sequence"/>
</dbReference>
<comment type="caution">
    <text evidence="2">The sequence shown here is derived from an EMBL/GenBank/DDBJ whole genome shotgun (WGS) entry which is preliminary data.</text>
</comment>
<dbReference type="OrthoDB" id="7876780at2"/>
<gene>
    <name evidence="2" type="ORF">DU478_14175</name>
</gene>
<sequence>MLITFVALAIMFCTTFLFVANLRHVARDTAQTLRAVTTRSRQTGQLWPNLAFAGLWVLIFVTCYA</sequence>
<dbReference type="AlphaFoldDB" id="A0A369TL79"/>